<keyword evidence="1" id="KW-0472">Membrane</keyword>
<comment type="caution">
    <text evidence="2">The sequence shown here is derived from an EMBL/GenBank/DDBJ whole genome shotgun (WGS) entry which is preliminary data.</text>
</comment>
<gene>
    <name evidence="2" type="ORF">ATK06_0945</name>
</gene>
<dbReference type="AlphaFoldDB" id="A0A2A9DNW0"/>
<name>A0A2A9DNW0_9CORY</name>
<dbReference type="EMBL" id="PDJF01000001">
    <property type="protein sequence ID" value="PFG27865.1"/>
    <property type="molecule type" value="Genomic_DNA"/>
</dbReference>
<keyword evidence="1" id="KW-1133">Transmembrane helix</keyword>
<keyword evidence="1" id="KW-0812">Transmembrane</keyword>
<dbReference type="Proteomes" id="UP000221653">
    <property type="component" value="Unassembled WGS sequence"/>
</dbReference>
<protein>
    <submittedName>
        <fullName evidence="2">Uncharacterized protein</fullName>
    </submittedName>
</protein>
<dbReference type="STRING" id="1724.GCA_001044175_02411"/>
<dbReference type="RefSeq" id="WP_048381042.1">
    <property type="nucleotide sequence ID" value="NZ_LDYE01000008.1"/>
</dbReference>
<evidence type="ECO:0000313" key="3">
    <source>
        <dbReference type="Proteomes" id="UP000221653"/>
    </source>
</evidence>
<feature type="transmembrane region" description="Helical" evidence="1">
    <location>
        <begin position="35"/>
        <end position="53"/>
    </location>
</feature>
<proteinExistence type="predicted"/>
<sequence length="62" mass="6418">MKALGFVLIAVTLVGVVLTIVQTATQDWTNSLLSLGGWLCVVGAAACVAWAAAEDRAASRTR</sequence>
<organism evidence="2 3">
    <name type="scientific">Corynebacterium renale</name>
    <dbReference type="NCBI Taxonomy" id="1724"/>
    <lineage>
        <taxon>Bacteria</taxon>
        <taxon>Bacillati</taxon>
        <taxon>Actinomycetota</taxon>
        <taxon>Actinomycetes</taxon>
        <taxon>Mycobacteriales</taxon>
        <taxon>Corynebacteriaceae</taxon>
        <taxon>Corynebacterium</taxon>
    </lineage>
</organism>
<accession>A0A2A9DNW0</accession>
<keyword evidence="3" id="KW-1185">Reference proteome</keyword>
<evidence type="ECO:0000256" key="1">
    <source>
        <dbReference type="SAM" id="Phobius"/>
    </source>
</evidence>
<evidence type="ECO:0000313" key="2">
    <source>
        <dbReference type="EMBL" id="PFG27865.1"/>
    </source>
</evidence>
<reference evidence="2 3" key="1">
    <citation type="submission" date="2017-10" db="EMBL/GenBank/DDBJ databases">
        <title>Sequencing the genomes of 1000 actinobacteria strains.</title>
        <authorList>
            <person name="Klenk H.-P."/>
        </authorList>
    </citation>
    <scope>NUCLEOTIDE SEQUENCE [LARGE SCALE GENOMIC DNA]</scope>
    <source>
        <strain evidence="2 3">DSM 20688</strain>
    </source>
</reference>